<evidence type="ECO:0000256" key="1">
    <source>
        <dbReference type="SAM" id="MobiDB-lite"/>
    </source>
</evidence>
<gene>
    <name evidence="2" type="ORF">CXU22_00450</name>
</gene>
<name>A0A2N8HGU7_9BACT</name>
<protein>
    <submittedName>
        <fullName evidence="2">Uncharacterized protein</fullName>
    </submittedName>
</protein>
<proteinExistence type="predicted"/>
<comment type="caution">
    <text evidence="2">The sequence shown here is derived from an EMBL/GenBank/DDBJ whole genome shotgun (WGS) entry which is preliminary data.</text>
</comment>
<accession>A0A2N8HGU7</accession>
<sequence>MENREEDGAGVMRRRGPFSSTDGFLNGKALKKKYLNGSAAAELSAAGVVILPVFPERRKSGAHHSCCFPGENGVFHGDDDFFLPETMRQAEAAMRCNSSKKDQCCRKFSHQGCCCAGTVARA</sequence>
<organism evidence="2 3">
    <name type="scientific">Akkermansia muciniphila</name>
    <dbReference type="NCBI Taxonomy" id="239935"/>
    <lineage>
        <taxon>Bacteria</taxon>
        <taxon>Pseudomonadati</taxon>
        <taxon>Verrucomicrobiota</taxon>
        <taxon>Verrucomicrobiia</taxon>
        <taxon>Verrucomicrobiales</taxon>
        <taxon>Akkermansiaceae</taxon>
        <taxon>Akkermansia</taxon>
    </lineage>
</organism>
<dbReference type="EMBL" id="PJKA01000002">
    <property type="protein sequence ID" value="PNC20291.1"/>
    <property type="molecule type" value="Genomic_DNA"/>
</dbReference>
<evidence type="ECO:0000313" key="2">
    <source>
        <dbReference type="EMBL" id="PNC20291.1"/>
    </source>
</evidence>
<evidence type="ECO:0000313" key="3">
    <source>
        <dbReference type="Proteomes" id="UP000236000"/>
    </source>
</evidence>
<reference evidence="2 3" key="1">
    <citation type="journal article" date="2017" name="BMC Genomics">
        <title>Genome sequencing of 39 Akkermansia muciniphila isolates reveals its population structure, genomic and functional diverisity, and global distribution in mammalian gut microbiotas.</title>
        <authorList>
            <person name="Guo X."/>
            <person name="Li S."/>
            <person name="Zhang J."/>
            <person name="Wu F."/>
            <person name="Li X."/>
            <person name="Wu D."/>
            <person name="Zhang M."/>
            <person name="Ou Z."/>
            <person name="Jie Z."/>
            <person name="Yan Q."/>
            <person name="Li P."/>
            <person name="Yi J."/>
            <person name="Peng Y."/>
        </authorList>
    </citation>
    <scope>NUCLEOTIDE SEQUENCE [LARGE SCALE GENOMIC DNA]</scope>
    <source>
        <strain evidence="2 3">GP24</strain>
    </source>
</reference>
<dbReference type="AlphaFoldDB" id="A0A2N8HGU7"/>
<feature type="region of interest" description="Disordered" evidence="1">
    <location>
        <begin position="1"/>
        <end position="25"/>
    </location>
</feature>
<dbReference type="Proteomes" id="UP000236000">
    <property type="component" value="Unassembled WGS sequence"/>
</dbReference>